<protein>
    <submittedName>
        <fullName evidence="2">Uncharacterized protein</fullName>
    </submittedName>
</protein>
<keyword evidence="1" id="KW-0812">Transmembrane</keyword>
<organism evidence="2 3">
    <name type="scientific">Rhizophagus irregularis</name>
    <dbReference type="NCBI Taxonomy" id="588596"/>
    <lineage>
        <taxon>Eukaryota</taxon>
        <taxon>Fungi</taxon>
        <taxon>Fungi incertae sedis</taxon>
        <taxon>Mucoromycota</taxon>
        <taxon>Glomeromycotina</taxon>
        <taxon>Glomeromycetes</taxon>
        <taxon>Glomerales</taxon>
        <taxon>Glomeraceae</taxon>
        <taxon>Rhizophagus</taxon>
    </lineage>
</organism>
<evidence type="ECO:0000256" key="1">
    <source>
        <dbReference type="SAM" id="Phobius"/>
    </source>
</evidence>
<evidence type="ECO:0000313" key="2">
    <source>
        <dbReference type="EMBL" id="PKK66119.1"/>
    </source>
</evidence>
<dbReference type="Proteomes" id="UP000233469">
    <property type="component" value="Unassembled WGS sequence"/>
</dbReference>
<comment type="caution">
    <text evidence="2">The sequence shown here is derived from an EMBL/GenBank/DDBJ whole genome shotgun (WGS) entry which is preliminary data.</text>
</comment>
<accession>A0A2N1MWX6</accession>
<evidence type="ECO:0000313" key="3">
    <source>
        <dbReference type="Proteomes" id="UP000233469"/>
    </source>
</evidence>
<sequence>MQINILISIISIKSLFLVSASDTWSLLVSASDTWFLLGFIFQFLGFVRFWVLIHGFLMVLGFRS</sequence>
<dbReference type="EMBL" id="LLXL01001142">
    <property type="protein sequence ID" value="PKK66119.1"/>
    <property type="molecule type" value="Genomic_DNA"/>
</dbReference>
<name>A0A2N1MWX6_9GLOM</name>
<feature type="transmembrane region" description="Helical" evidence="1">
    <location>
        <begin position="36"/>
        <end position="62"/>
    </location>
</feature>
<keyword evidence="1" id="KW-0472">Membrane</keyword>
<reference evidence="2 3" key="2">
    <citation type="submission" date="2017-10" db="EMBL/GenBank/DDBJ databases">
        <title>Extensive intraspecific genome diversity in a model arbuscular mycorrhizal fungus.</title>
        <authorList>
            <person name="Chen E.C.H."/>
            <person name="Morin E."/>
            <person name="Baudet D."/>
            <person name="Noel J."/>
            <person name="Ndikumana S."/>
            <person name="Charron P."/>
            <person name="St-Onge C."/>
            <person name="Giorgi J."/>
            <person name="Grigoriev I.V."/>
            <person name="Roux C."/>
            <person name="Martin F.M."/>
            <person name="Corradi N."/>
        </authorList>
    </citation>
    <scope>NUCLEOTIDE SEQUENCE [LARGE SCALE GENOMIC DNA]</scope>
    <source>
        <strain evidence="2 3">C2</strain>
    </source>
</reference>
<keyword evidence="1" id="KW-1133">Transmembrane helix</keyword>
<gene>
    <name evidence="2" type="ORF">RhiirC2_785218</name>
</gene>
<proteinExistence type="predicted"/>
<reference evidence="2 3" key="1">
    <citation type="submission" date="2016-04" db="EMBL/GenBank/DDBJ databases">
        <title>Genome analyses suggest a sexual origin of heterokaryosis in a supposedly ancient asexual fungus.</title>
        <authorList>
            <person name="Ropars J."/>
            <person name="Sedzielewska K."/>
            <person name="Noel J."/>
            <person name="Charron P."/>
            <person name="Farinelli L."/>
            <person name="Marton T."/>
            <person name="Kruger M."/>
            <person name="Pelin A."/>
            <person name="Brachmann A."/>
            <person name="Corradi N."/>
        </authorList>
    </citation>
    <scope>NUCLEOTIDE SEQUENCE [LARGE SCALE GENOMIC DNA]</scope>
    <source>
        <strain evidence="2 3">C2</strain>
    </source>
</reference>
<dbReference type="AlphaFoldDB" id="A0A2N1MWX6"/>